<evidence type="ECO:0000313" key="1">
    <source>
        <dbReference type="EMBL" id="PWW80291.1"/>
    </source>
</evidence>
<dbReference type="AlphaFoldDB" id="A0A317T4C5"/>
<reference evidence="1 2" key="1">
    <citation type="submission" date="2018-03" db="EMBL/GenBank/DDBJ databases">
        <title>Genomes of Pezizomycetes fungi and the evolution of truffles.</title>
        <authorList>
            <person name="Murat C."/>
            <person name="Payen T."/>
            <person name="Noel B."/>
            <person name="Kuo A."/>
            <person name="Martin F.M."/>
        </authorList>
    </citation>
    <scope>NUCLEOTIDE SEQUENCE [LARGE SCALE GENOMIC DNA]</scope>
    <source>
        <strain evidence="1">091103-1</strain>
    </source>
</reference>
<sequence length="122" mass="14445">MFRLSRQTKILSPALIHRRIWFRGFRNVFTPDGTRNDGTRNDGHGGQSGIFWDRINRLNDKIDGCIKDHSTFKVDIIKSINDGNAEIHKQFTKVHKEFADWRSDQKLMKWEIHFLFFRALSV</sequence>
<dbReference type="OrthoDB" id="5402659at2759"/>
<protein>
    <submittedName>
        <fullName evidence="1">Uncharacterized protein</fullName>
    </submittedName>
</protein>
<organism evidence="1 2">
    <name type="scientific">Tuber magnatum</name>
    <name type="common">white Piedmont truffle</name>
    <dbReference type="NCBI Taxonomy" id="42249"/>
    <lineage>
        <taxon>Eukaryota</taxon>
        <taxon>Fungi</taxon>
        <taxon>Dikarya</taxon>
        <taxon>Ascomycota</taxon>
        <taxon>Pezizomycotina</taxon>
        <taxon>Pezizomycetes</taxon>
        <taxon>Pezizales</taxon>
        <taxon>Tuberaceae</taxon>
        <taxon>Tuber</taxon>
    </lineage>
</organism>
<accession>A0A317T4C5</accession>
<evidence type="ECO:0000313" key="2">
    <source>
        <dbReference type="Proteomes" id="UP000246991"/>
    </source>
</evidence>
<comment type="caution">
    <text evidence="1">The sequence shown here is derived from an EMBL/GenBank/DDBJ whole genome shotgun (WGS) entry which is preliminary data.</text>
</comment>
<dbReference type="EMBL" id="PYWC01000003">
    <property type="protein sequence ID" value="PWW80291.1"/>
    <property type="molecule type" value="Genomic_DNA"/>
</dbReference>
<dbReference type="Proteomes" id="UP000246991">
    <property type="component" value="Unassembled WGS sequence"/>
</dbReference>
<proteinExistence type="predicted"/>
<name>A0A317T4C5_9PEZI</name>
<gene>
    <name evidence="1" type="ORF">C7212DRAFT_362120</name>
</gene>
<keyword evidence="2" id="KW-1185">Reference proteome</keyword>